<keyword evidence="1" id="KW-0813">Transport</keyword>
<evidence type="ECO:0000313" key="6">
    <source>
        <dbReference type="Proteomes" id="UP001478817"/>
    </source>
</evidence>
<gene>
    <name evidence="5" type="ORF">AAAT05_02030</name>
</gene>
<dbReference type="InterPro" id="IPR015854">
    <property type="entry name" value="ABC_transpr_LolD-like"/>
</dbReference>
<dbReference type="Gene3D" id="3.40.50.300">
    <property type="entry name" value="P-loop containing nucleotide triphosphate hydrolases"/>
    <property type="match status" value="1"/>
</dbReference>
<dbReference type="Proteomes" id="UP001478817">
    <property type="component" value="Unassembled WGS sequence"/>
</dbReference>
<keyword evidence="2" id="KW-0547">Nucleotide-binding</keyword>
<reference evidence="5 6" key="1">
    <citation type="submission" date="2024-04" db="EMBL/GenBank/DDBJ databases">
        <title>Human intestinal bacterial collection.</title>
        <authorList>
            <person name="Pauvert C."/>
            <person name="Hitch T.C.A."/>
            <person name="Clavel T."/>
        </authorList>
    </citation>
    <scope>NUCLEOTIDE SEQUENCE [LARGE SCALE GENOMIC DNA]</scope>
    <source>
        <strain evidence="5 6">CLA-AA-H197</strain>
    </source>
</reference>
<dbReference type="CDD" id="cd03255">
    <property type="entry name" value="ABC_MJ0796_LolCDE_FtsE"/>
    <property type="match status" value="1"/>
</dbReference>
<evidence type="ECO:0000259" key="4">
    <source>
        <dbReference type="PROSITE" id="PS50893"/>
    </source>
</evidence>
<dbReference type="InterPro" id="IPR003593">
    <property type="entry name" value="AAA+_ATPase"/>
</dbReference>
<dbReference type="InterPro" id="IPR003439">
    <property type="entry name" value="ABC_transporter-like_ATP-bd"/>
</dbReference>
<sequence length="260" mass="28037">MAPSTSNVPALRVQAVEKYYGSRENVTRALDGISLDVAQGEFVAVMGPSGSGKTTLLNCISTIDRPSAGHILVDGQDVCGLRRGELARFRRERLGFVFQDANLLDTLTARENIALALTINHVAPREVSSRVEAVAARLQISEVLDKMPHEMSGGQRQRVACARAIVCDPALVLADEPTGALDSRNSRKLLECLTQMNEAGATIIMVTHDSFAASYAHRALFIKDGRLINELSRGAAPRGRFFDQIMDVVSFLGGEDGDAA</sequence>
<dbReference type="Pfam" id="PF00005">
    <property type="entry name" value="ABC_tran"/>
    <property type="match status" value="1"/>
</dbReference>
<proteinExistence type="predicted"/>
<evidence type="ECO:0000256" key="2">
    <source>
        <dbReference type="ARBA" id="ARBA00022741"/>
    </source>
</evidence>
<evidence type="ECO:0000256" key="1">
    <source>
        <dbReference type="ARBA" id="ARBA00022448"/>
    </source>
</evidence>
<dbReference type="InterPro" id="IPR027417">
    <property type="entry name" value="P-loop_NTPase"/>
</dbReference>
<dbReference type="PANTHER" id="PTHR24220:SF674">
    <property type="entry name" value="BACITRACIN EXPORT ATP-BINDING PROTEIN BCEA"/>
    <property type="match status" value="1"/>
</dbReference>
<dbReference type="SUPFAM" id="SSF52540">
    <property type="entry name" value="P-loop containing nucleoside triphosphate hydrolases"/>
    <property type="match status" value="1"/>
</dbReference>
<comment type="caution">
    <text evidence="5">The sequence shown here is derived from an EMBL/GenBank/DDBJ whole genome shotgun (WGS) entry which is preliminary data.</text>
</comment>
<keyword evidence="3 5" id="KW-0067">ATP-binding</keyword>
<evidence type="ECO:0000256" key="3">
    <source>
        <dbReference type="ARBA" id="ARBA00022840"/>
    </source>
</evidence>
<dbReference type="PANTHER" id="PTHR24220">
    <property type="entry name" value="IMPORT ATP-BINDING PROTEIN"/>
    <property type="match status" value="1"/>
</dbReference>
<evidence type="ECO:0000313" key="5">
    <source>
        <dbReference type="EMBL" id="MEQ2637132.1"/>
    </source>
</evidence>
<protein>
    <submittedName>
        <fullName evidence="5">ABC transporter ATP-binding protein</fullName>
    </submittedName>
</protein>
<organism evidence="5 6">
    <name type="scientific">Paratractidigestivibacter faecalis</name>
    <dbReference type="NCBI Taxonomy" id="2292441"/>
    <lineage>
        <taxon>Bacteria</taxon>
        <taxon>Bacillati</taxon>
        <taxon>Actinomycetota</taxon>
        <taxon>Coriobacteriia</taxon>
        <taxon>Coriobacteriales</taxon>
        <taxon>Atopobiaceae</taxon>
        <taxon>Paratractidigestivibacter</taxon>
    </lineage>
</organism>
<dbReference type="GO" id="GO:0005524">
    <property type="term" value="F:ATP binding"/>
    <property type="evidence" value="ECO:0007669"/>
    <property type="project" value="UniProtKB-KW"/>
</dbReference>
<feature type="domain" description="ABC transporter" evidence="4">
    <location>
        <begin position="11"/>
        <end position="249"/>
    </location>
</feature>
<dbReference type="SMART" id="SM00382">
    <property type="entry name" value="AAA"/>
    <property type="match status" value="1"/>
</dbReference>
<name>A0ABV1IE08_9ACTN</name>
<dbReference type="InterPro" id="IPR017911">
    <property type="entry name" value="MacB-like_ATP-bd"/>
</dbReference>
<accession>A0ABV1IE08</accession>
<dbReference type="RefSeq" id="WP_349181538.1">
    <property type="nucleotide sequence ID" value="NZ_JBBNGS010000003.1"/>
</dbReference>
<keyword evidence="6" id="KW-1185">Reference proteome</keyword>
<dbReference type="PROSITE" id="PS50893">
    <property type="entry name" value="ABC_TRANSPORTER_2"/>
    <property type="match status" value="1"/>
</dbReference>
<dbReference type="EMBL" id="JBBNGS010000003">
    <property type="protein sequence ID" value="MEQ2637132.1"/>
    <property type="molecule type" value="Genomic_DNA"/>
</dbReference>